<evidence type="ECO:0000259" key="10">
    <source>
        <dbReference type="Pfam" id="PF04560"/>
    </source>
</evidence>
<dbReference type="Pfam" id="PF04560">
    <property type="entry name" value="RNA_pol_Rpb2_7"/>
    <property type="match status" value="1"/>
</dbReference>
<dbReference type="InterPro" id="IPR015712">
    <property type="entry name" value="DNA-dir_RNA_pol_su2"/>
</dbReference>
<evidence type="ECO:0000256" key="4">
    <source>
        <dbReference type="ARBA" id="ARBA00022679"/>
    </source>
</evidence>
<organism evidence="13">
    <name type="scientific">Pithovirus LCPAC406</name>
    <dbReference type="NCBI Taxonomy" id="2506599"/>
    <lineage>
        <taxon>Viruses</taxon>
        <taxon>Pithoviruses</taxon>
    </lineage>
</organism>
<comment type="similarity">
    <text evidence="1 8">Belongs to the RNA polymerase beta chain family.</text>
</comment>
<evidence type="ECO:0000256" key="3">
    <source>
        <dbReference type="ARBA" id="ARBA00022478"/>
    </source>
</evidence>
<dbReference type="GO" id="GO:0032549">
    <property type="term" value="F:ribonucleoside binding"/>
    <property type="evidence" value="ECO:0007669"/>
    <property type="project" value="InterPro"/>
</dbReference>
<evidence type="ECO:0000256" key="7">
    <source>
        <dbReference type="ARBA" id="ARBA00048552"/>
    </source>
</evidence>
<evidence type="ECO:0000313" key="13">
    <source>
        <dbReference type="EMBL" id="QBK93827.1"/>
    </source>
</evidence>
<dbReference type="InterPro" id="IPR007120">
    <property type="entry name" value="DNA-dir_RNAP_su2_dom"/>
</dbReference>
<keyword evidence="3 13" id="KW-0240">DNA-directed RNA polymerase</keyword>
<dbReference type="SUPFAM" id="SSF64484">
    <property type="entry name" value="beta and beta-prime subunits of DNA dependent RNA-polymerase"/>
    <property type="match status" value="2"/>
</dbReference>
<evidence type="ECO:0000256" key="2">
    <source>
        <dbReference type="ARBA" id="ARBA00012418"/>
    </source>
</evidence>
<dbReference type="InterPro" id="IPR007645">
    <property type="entry name" value="RNA_pol_Rpb2_3"/>
</dbReference>
<feature type="domain" description="DNA-directed RNA polymerase subunit 2 hybrid-binding" evidence="9">
    <location>
        <begin position="789"/>
        <end position="1026"/>
    </location>
</feature>
<dbReference type="InterPro" id="IPR037033">
    <property type="entry name" value="DNA-dir_RNAP_su2_hyb_sf"/>
</dbReference>
<dbReference type="Pfam" id="PF04563">
    <property type="entry name" value="RNA_pol_Rpb2_1"/>
    <property type="match status" value="1"/>
</dbReference>
<proteinExistence type="inferred from homology"/>
<evidence type="ECO:0000259" key="9">
    <source>
        <dbReference type="Pfam" id="PF00562"/>
    </source>
</evidence>
<dbReference type="EC" id="2.7.7.6" evidence="2"/>
<feature type="domain" description="RNA polymerase Rpb2" evidence="10">
    <location>
        <begin position="1285"/>
        <end position="1374"/>
    </location>
</feature>
<dbReference type="InterPro" id="IPR007644">
    <property type="entry name" value="RNA_pol_bsu_protrusion"/>
</dbReference>
<evidence type="ECO:0000256" key="6">
    <source>
        <dbReference type="ARBA" id="ARBA00023163"/>
    </source>
</evidence>
<dbReference type="PANTHER" id="PTHR20856">
    <property type="entry name" value="DNA-DIRECTED RNA POLYMERASE I SUBUNIT 2"/>
    <property type="match status" value="1"/>
</dbReference>
<dbReference type="GO" id="GO:0003677">
    <property type="term" value="F:DNA binding"/>
    <property type="evidence" value="ECO:0007669"/>
    <property type="project" value="InterPro"/>
</dbReference>
<evidence type="ECO:0000259" key="11">
    <source>
        <dbReference type="Pfam" id="PF04563"/>
    </source>
</evidence>
<name>A0A481ZDG7_9VIRU</name>
<dbReference type="Gene3D" id="3.90.1800.10">
    <property type="entry name" value="RNA polymerase alpha subunit dimerisation domain"/>
    <property type="match status" value="1"/>
</dbReference>
<dbReference type="InterPro" id="IPR007641">
    <property type="entry name" value="RNA_pol_Rpb2_7"/>
</dbReference>
<evidence type="ECO:0000256" key="5">
    <source>
        <dbReference type="ARBA" id="ARBA00022695"/>
    </source>
</evidence>
<feature type="domain" description="RNA polymerase Rpb2" evidence="12">
    <location>
        <begin position="478"/>
        <end position="538"/>
    </location>
</feature>
<dbReference type="GO" id="GO:0003899">
    <property type="term" value="F:DNA-directed RNA polymerase activity"/>
    <property type="evidence" value="ECO:0007669"/>
    <property type="project" value="UniProtKB-EC"/>
</dbReference>
<keyword evidence="6" id="KW-0804">Transcription</keyword>
<keyword evidence="4" id="KW-0808">Transferase</keyword>
<sequence>MSEVKDDEPGNITIDPQSGTLLKTYYEYQNFTSYILKAFSNFTSKRIPQQMKRLVSLQNVGYLELYGAFFEGRPMVRDSKTGKPRKFLPLEARIDGKNYVGSIYTSARIIDPDGNEIATRPRIFAGNVPIMLGSNSCHLTNPNTGEIDEIKLLSQYCECNRDALGYFVVKGMEKILLLQERLRKNMIITIKRVKDGKTIIVTKITCDTNAGSREIWIIEDDKALRVSILSIFPQHMWDDEDIVKKKKRVGIPVFVLFRYILNNDMTEEEIFEKYLVPFIKKDKQKIWLFLYRSVVESKNQKDLDNYIDNEKTGKIRLRDEQVTGIGAERSRQIRAIVTRELFPHMTTEMVFTETGENKDTITTMNLTERKLYQFGIMIVKMSMYMIGSIEMDDWDNWGLKRVDSAAVIIEQLFTEIVDEYTRHIATSVKTKSITDPKKILQCVEDANTKITDLFIESFSTNKWGTSRKPKDNVVEQFKRETMLASYTQLTRISAPTMRKAKQASIRQIQMSQVGYVGVADSPEGPSCGLVKAIAITASLTISVESQTIISLLSYECRSPSELDDVKQAKDDICMYNGIFMGWCNAKNLRSILVKLRRNTRIPKHTCVHINSIGALGIWTDGSRLVRPLLIVDDFDKLVIAGPLKDKHGRILKPNMWDEDMKTLLEHGAVEYIDVLEQQIHVISETIGDLIREKNEYKHALQAATAAIDEEEDLLGSSGIDKDDLRAALNDRRVSTRVKKELLKISTESSPELEAAVRKTTNSLMYLNSKINRKYSHCEYDPVAIFGIAAAVIPFIAHTQAPRNTYQCAMGKQALGILHSHVDMRMENMKTLAFPSRPQITTTASELLGFGKNPSGENVIVALIAYEGYNQEDGMILNKQSIERGMFTTVIYNTYKSIRKKAAGSTVEMFFRHISGRKDKADYHAIDSKGVPIIGTYVREGHCIIGKIKKNKHNKTNSHIYDMSTYVKPGQQGMIDKVNISDHQDNTIITVRIRQVKIPEVGDKFASRYAQKSTLVKILDSWDMPYSITNRPVIKRFEETGPFSLPEHDAETIHRLVNIVDEDDKIALKSDKPGIMIREGSKFSEGDCLIAKGKDSIYAKFDGSVISVNEVTQQELIDYVNTFWKTLTEDEIEKQLKTIREKFEIERKLRGEIRLKVSYNIGDTTLTPDVIVSPLAIPSRMTIGKLIEILLSKVVSITGDRIYADSFRRINREQAHRILRDYGYDDLGWHQMVNGITGIVMDAHIFTAPCYYQTLRHIVADKFQVRNRGSIRLSSRSPSAGRRFKGGQRFSSMTTNAIIGHGVPAVLHDRSCVSSDQQTTIVCKQCSILGTAVTMTEFATCSSCGGKEFVKLRTPFSWILFTHLLAGSNIKMKLTFKDVPA</sequence>
<feature type="domain" description="DNA-directed RNA polymerase subunit 2 hybrid-binding" evidence="9">
    <location>
        <begin position="1165"/>
        <end position="1282"/>
    </location>
</feature>
<dbReference type="GO" id="GO:0006351">
    <property type="term" value="P:DNA-templated transcription"/>
    <property type="evidence" value="ECO:0007669"/>
    <property type="project" value="InterPro"/>
</dbReference>
<dbReference type="Pfam" id="PF04565">
    <property type="entry name" value="RNA_pol_Rpb2_3"/>
    <property type="match status" value="1"/>
</dbReference>
<feature type="domain" description="RNA polymerase beta subunit protrusion" evidence="11">
    <location>
        <begin position="66"/>
        <end position="439"/>
    </location>
</feature>
<evidence type="ECO:0000256" key="8">
    <source>
        <dbReference type="RuleBase" id="RU000434"/>
    </source>
</evidence>
<accession>A0A481ZDG7</accession>
<reference evidence="13" key="1">
    <citation type="journal article" date="2019" name="MBio">
        <title>Virus Genomes from Deep Sea Sediments Expand the Ocean Megavirome and Support Independent Origins of Viral Gigantism.</title>
        <authorList>
            <person name="Backstrom D."/>
            <person name="Yutin N."/>
            <person name="Jorgensen S.L."/>
            <person name="Dharamshi J."/>
            <person name="Homa F."/>
            <person name="Zaremba-Niedwiedzka K."/>
            <person name="Spang A."/>
            <person name="Wolf Y.I."/>
            <person name="Koonin E.V."/>
            <person name="Ettema T.J."/>
        </authorList>
    </citation>
    <scope>NUCLEOTIDE SEQUENCE</scope>
</reference>
<comment type="catalytic activity">
    <reaction evidence="7">
        <text>RNA(n) + a ribonucleoside 5'-triphosphate = RNA(n+1) + diphosphate</text>
        <dbReference type="Rhea" id="RHEA:21248"/>
        <dbReference type="Rhea" id="RHEA-COMP:14527"/>
        <dbReference type="Rhea" id="RHEA-COMP:17342"/>
        <dbReference type="ChEBI" id="CHEBI:33019"/>
        <dbReference type="ChEBI" id="CHEBI:61557"/>
        <dbReference type="ChEBI" id="CHEBI:140395"/>
        <dbReference type="EC" id="2.7.7.6"/>
    </reaction>
</comment>
<evidence type="ECO:0000256" key="1">
    <source>
        <dbReference type="ARBA" id="ARBA00006835"/>
    </source>
</evidence>
<protein>
    <recommendedName>
        <fullName evidence="2">DNA-directed RNA polymerase</fullName>
        <ecNumber evidence="2">2.7.7.6</ecNumber>
    </recommendedName>
</protein>
<dbReference type="GO" id="GO:0000428">
    <property type="term" value="C:DNA-directed RNA polymerase complex"/>
    <property type="evidence" value="ECO:0007669"/>
    <property type="project" value="UniProtKB-KW"/>
</dbReference>
<evidence type="ECO:0000259" key="12">
    <source>
        <dbReference type="Pfam" id="PF04565"/>
    </source>
</evidence>
<dbReference type="Pfam" id="PF00562">
    <property type="entry name" value="RNA_pol_Rpb2_6"/>
    <property type="match status" value="2"/>
</dbReference>
<dbReference type="Gene3D" id="2.40.270.10">
    <property type="entry name" value="DNA-directed RNA polymerase, subunit 2, domain 6"/>
    <property type="match status" value="3"/>
</dbReference>
<dbReference type="Gene3D" id="3.90.1100.10">
    <property type="match status" value="2"/>
</dbReference>
<keyword evidence="5" id="KW-0548">Nucleotidyltransferase</keyword>
<dbReference type="EMBL" id="MK500605">
    <property type="protein sequence ID" value="QBK93827.1"/>
    <property type="molecule type" value="Genomic_DNA"/>
</dbReference>
<gene>
    <name evidence="13" type="ORF">LCPAC406_01410</name>
</gene>